<dbReference type="InterPro" id="IPR023614">
    <property type="entry name" value="Porin_dom_sf"/>
</dbReference>
<evidence type="ECO:0000256" key="1">
    <source>
        <dbReference type="ARBA" id="ARBA00009075"/>
    </source>
</evidence>
<dbReference type="AlphaFoldDB" id="A0A4D6X859"/>
<dbReference type="Gene3D" id="2.40.160.10">
    <property type="entry name" value="Porin"/>
    <property type="match status" value="1"/>
</dbReference>
<proteinExistence type="inferred from homology"/>
<dbReference type="GO" id="GO:0016020">
    <property type="term" value="C:membrane"/>
    <property type="evidence" value="ECO:0007669"/>
    <property type="project" value="InterPro"/>
</dbReference>
<dbReference type="OrthoDB" id="6759120at2"/>
<feature type="signal peptide" evidence="4">
    <location>
        <begin position="1"/>
        <end position="26"/>
    </location>
</feature>
<keyword evidence="3 4" id="KW-0732">Signal</keyword>
<reference evidence="6" key="1">
    <citation type="submission" date="2019-04" db="EMBL/GenBank/DDBJ databases">
        <title>Genome sequence of Pseudomonas putida 1290, an auxin catabolizing strain.</title>
        <authorList>
            <person name="Laird T.S."/>
            <person name="Leveau J.H.J."/>
        </authorList>
    </citation>
    <scope>NUCLEOTIDE SEQUENCE [LARGE SCALE GENOMIC DNA]</scope>
    <source>
        <strain evidence="6">1290</strain>
    </source>
</reference>
<dbReference type="Proteomes" id="UP000298551">
    <property type="component" value="Chromosome"/>
</dbReference>
<gene>
    <name evidence="5" type="ORF">E6B08_12545</name>
</gene>
<evidence type="ECO:0000256" key="3">
    <source>
        <dbReference type="ARBA" id="ARBA00022729"/>
    </source>
</evidence>
<dbReference type="PANTHER" id="PTHR34596:SF2">
    <property type="entry name" value="CHITOPORIN"/>
    <property type="match status" value="1"/>
</dbReference>
<evidence type="ECO:0000313" key="6">
    <source>
        <dbReference type="Proteomes" id="UP000298551"/>
    </source>
</evidence>
<feature type="chain" id="PRO_5020181661" evidence="4">
    <location>
        <begin position="27"/>
        <end position="414"/>
    </location>
</feature>
<dbReference type="Pfam" id="PF03573">
    <property type="entry name" value="OprD"/>
    <property type="match status" value="1"/>
</dbReference>
<organism evidence="5 6">
    <name type="scientific">Pseudomonas putida</name>
    <name type="common">Arthrobacter siderocapsulatus</name>
    <dbReference type="NCBI Taxonomy" id="303"/>
    <lineage>
        <taxon>Bacteria</taxon>
        <taxon>Pseudomonadati</taxon>
        <taxon>Pseudomonadota</taxon>
        <taxon>Gammaproteobacteria</taxon>
        <taxon>Pseudomonadales</taxon>
        <taxon>Pseudomonadaceae</taxon>
        <taxon>Pseudomonas</taxon>
    </lineage>
</organism>
<dbReference type="InterPro" id="IPR005318">
    <property type="entry name" value="OM_porin_bac"/>
</dbReference>
<protein>
    <submittedName>
        <fullName evidence="5">OprD family porin</fullName>
    </submittedName>
</protein>
<dbReference type="RefSeq" id="WP_136914298.1">
    <property type="nucleotide sequence ID" value="NZ_CP039371.1"/>
</dbReference>
<evidence type="ECO:0000256" key="2">
    <source>
        <dbReference type="ARBA" id="ARBA00022448"/>
    </source>
</evidence>
<sequence length="414" mass="46698">MEPKWPLRAKSLCLCLGTVIPLTSLAEVVDDSHLSLNFRNLYLNRNFTNSSAPTSKVGNWSQGFDLQFESGYTDTPLAVGLDINGQYALRLDSTGNDGSLPFSRHRQQAADDYSRGGATLKLKYAKTVVKIGDQKPFYPVASNDPSRQLDTIYQGAVFESRDIDNLTLVGGRFWSIVTRESSNHERLYRYGTTDSQDSDGLDFVGATYALTPDLQGSYFHGVLNDIYKQDYGGIKHTLRFADGYQLKTDVGYFNNREDGAARSGAVDNRAYFGLVTLEKSGHMIGASYQRMTGDTVFPTLNGYVPQLWLPNWAGLPFIRPDERSWSVRYGYNFAAMGLPGLKLFTRYIKGTDIDRGAGLSRDQESERDIMLSYVVQSGPLKDLSFDLKNMRTQQKYGNDYNEYRLITSYTWKFW</sequence>
<name>A0A4D6X859_PSEPU</name>
<dbReference type="PANTHER" id="PTHR34596">
    <property type="entry name" value="CHITOPORIN"/>
    <property type="match status" value="1"/>
</dbReference>
<comment type="similarity">
    <text evidence="1">Belongs to the outer membrane porin (Opr) (TC 1.B.25) family.</text>
</comment>
<accession>A0A4D6X859</accession>
<evidence type="ECO:0000256" key="4">
    <source>
        <dbReference type="SAM" id="SignalP"/>
    </source>
</evidence>
<dbReference type="GO" id="GO:0015288">
    <property type="term" value="F:porin activity"/>
    <property type="evidence" value="ECO:0007669"/>
    <property type="project" value="TreeGrafter"/>
</dbReference>
<dbReference type="EMBL" id="CP039371">
    <property type="protein sequence ID" value="QCI12137.1"/>
    <property type="molecule type" value="Genomic_DNA"/>
</dbReference>
<keyword evidence="2" id="KW-0813">Transport</keyword>
<evidence type="ECO:0000313" key="5">
    <source>
        <dbReference type="EMBL" id="QCI12137.1"/>
    </source>
</evidence>